<proteinExistence type="predicted"/>
<keyword evidence="2" id="KW-1185">Reference proteome</keyword>
<accession>A0AAN9K1R4</accession>
<gene>
    <name evidence="1" type="ORF">VNO77_42031</name>
</gene>
<evidence type="ECO:0000313" key="2">
    <source>
        <dbReference type="Proteomes" id="UP001367508"/>
    </source>
</evidence>
<evidence type="ECO:0000313" key="1">
    <source>
        <dbReference type="EMBL" id="KAK7308426.1"/>
    </source>
</evidence>
<organism evidence="1 2">
    <name type="scientific">Canavalia gladiata</name>
    <name type="common">Sword bean</name>
    <name type="synonym">Dolichos gladiatus</name>
    <dbReference type="NCBI Taxonomy" id="3824"/>
    <lineage>
        <taxon>Eukaryota</taxon>
        <taxon>Viridiplantae</taxon>
        <taxon>Streptophyta</taxon>
        <taxon>Embryophyta</taxon>
        <taxon>Tracheophyta</taxon>
        <taxon>Spermatophyta</taxon>
        <taxon>Magnoliopsida</taxon>
        <taxon>eudicotyledons</taxon>
        <taxon>Gunneridae</taxon>
        <taxon>Pentapetalae</taxon>
        <taxon>rosids</taxon>
        <taxon>fabids</taxon>
        <taxon>Fabales</taxon>
        <taxon>Fabaceae</taxon>
        <taxon>Papilionoideae</taxon>
        <taxon>50 kb inversion clade</taxon>
        <taxon>NPAAA clade</taxon>
        <taxon>indigoferoid/millettioid clade</taxon>
        <taxon>Phaseoleae</taxon>
        <taxon>Canavalia</taxon>
    </lineage>
</organism>
<name>A0AAN9K1R4_CANGL</name>
<dbReference type="EMBL" id="JAYMYQ010000010">
    <property type="protein sequence ID" value="KAK7308426.1"/>
    <property type="molecule type" value="Genomic_DNA"/>
</dbReference>
<protein>
    <submittedName>
        <fullName evidence="1">Uncharacterized protein</fullName>
    </submittedName>
</protein>
<dbReference type="Proteomes" id="UP001367508">
    <property type="component" value="Unassembled WGS sequence"/>
</dbReference>
<reference evidence="1 2" key="1">
    <citation type="submission" date="2024-01" db="EMBL/GenBank/DDBJ databases">
        <title>The genomes of 5 underutilized Papilionoideae crops provide insights into root nodulation and disease resistanc.</title>
        <authorList>
            <person name="Jiang F."/>
        </authorList>
    </citation>
    <scope>NUCLEOTIDE SEQUENCE [LARGE SCALE GENOMIC DNA]</scope>
    <source>
        <strain evidence="1">LVBAO_FW01</strain>
        <tissue evidence="1">Leaves</tissue>
    </source>
</reference>
<dbReference type="AlphaFoldDB" id="A0AAN9K1R4"/>
<sequence>MKKLFSRVSYLHTETASLSKLRFDDNVVNAISNLFRKGWNWDTITRKLGFLELNDSSVETVLLELKTPTDAKAALGFFCEAKQLPTRDSFVLHRNPHFIGSQAYAKARMTDVAFDVCRYAEERRGTRVLCYRREFQHSASRCSEI</sequence>
<comment type="caution">
    <text evidence="1">The sequence shown here is derived from an EMBL/GenBank/DDBJ whole genome shotgun (WGS) entry which is preliminary data.</text>
</comment>